<evidence type="ECO:0000259" key="2">
    <source>
        <dbReference type="Pfam" id="PF11127"/>
    </source>
</evidence>
<keyword evidence="1" id="KW-0812">Transmembrane</keyword>
<keyword evidence="4" id="KW-1185">Reference proteome</keyword>
<reference evidence="3 4" key="1">
    <citation type="submission" date="2020-10" db="EMBL/GenBank/DDBJ databases">
        <title>Ramlibacter sp. HM2 16S ribosomal RNA gene Genome sequencing and assembly.</title>
        <authorList>
            <person name="Kang M."/>
        </authorList>
    </citation>
    <scope>NUCLEOTIDE SEQUENCE [LARGE SCALE GENOMIC DNA]</scope>
    <source>
        <strain evidence="3 4">HM2</strain>
    </source>
</reference>
<feature type="transmembrane region" description="Helical" evidence="1">
    <location>
        <begin position="12"/>
        <end position="33"/>
    </location>
</feature>
<organism evidence="3 4">
    <name type="scientific">Ramlibacter pallidus</name>
    <dbReference type="NCBI Taxonomy" id="2780087"/>
    <lineage>
        <taxon>Bacteria</taxon>
        <taxon>Pseudomonadati</taxon>
        <taxon>Pseudomonadota</taxon>
        <taxon>Betaproteobacteria</taxon>
        <taxon>Burkholderiales</taxon>
        <taxon>Comamonadaceae</taxon>
        <taxon>Ramlibacter</taxon>
    </lineage>
</organism>
<dbReference type="Proteomes" id="UP000806285">
    <property type="component" value="Unassembled WGS sequence"/>
</dbReference>
<dbReference type="RefSeq" id="WP_193674665.1">
    <property type="nucleotide sequence ID" value="NZ_JADDIV010000001.1"/>
</dbReference>
<keyword evidence="1" id="KW-0472">Membrane</keyword>
<protein>
    <submittedName>
        <fullName evidence="3">DUF2892 domain-containing protein</fullName>
    </submittedName>
</protein>
<keyword evidence="1" id="KW-1133">Transmembrane helix</keyword>
<comment type="caution">
    <text evidence="3">The sequence shown here is derived from an EMBL/GenBank/DDBJ whole genome shotgun (WGS) entry which is preliminary data.</text>
</comment>
<name>A0ABR9RXQ2_9BURK</name>
<dbReference type="EMBL" id="JADDIV010000001">
    <property type="protein sequence ID" value="MBE7366021.1"/>
    <property type="molecule type" value="Genomic_DNA"/>
</dbReference>
<accession>A0ABR9RXQ2</accession>
<sequence length="66" mass="6894">MFKSNVGTVDRALRILAGLVLLALVATQVIGLWGLVGLVPLLTGLLGFCPLYTVLGIRTCPASTAR</sequence>
<feature type="transmembrane region" description="Helical" evidence="1">
    <location>
        <begin position="39"/>
        <end position="57"/>
    </location>
</feature>
<proteinExistence type="predicted"/>
<evidence type="ECO:0000313" key="3">
    <source>
        <dbReference type="EMBL" id="MBE7366021.1"/>
    </source>
</evidence>
<evidence type="ECO:0000256" key="1">
    <source>
        <dbReference type="SAM" id="Phobius"/>
    </source>
</evidence>
<dbReference type="InterPro" id="IPR021309">
    <property type="entry name" value="YgaP-like_TM"/>
</dbReference>
<feature type="domain" description="Inner membrane protein YgaP-like transmembrane" evidence="2">
    <location>
        <begin position="3"/>
        <end position="62"/>
    </location>
</feature>
<dbReference type="Pfam" id="PF11127">
    <property type="entry name" value="YgaP-like_TM"/>
    <property type="match status" value="1"/>
</dbReference>
<evidence type="ECO:0000313" key="4">
    <source>
        <dbReference type="Proteomes" id="UP000806285"/>
    </source>
</evidence>
<gene>
    <name evidence="3" type="ORF">IM787_00445</name>
</gene>